<evidence type="ECO:0000256" key="4">
    <source>
        <dbReference type="ARBA" id="ARBA00023239"/>
    </source>
</evidence>
<accession>B5Y4C6</accession>
<dbReference type="InParanoid" id="B5Y4C6"/>
<evidence type="ECO:0000259" key="5">
    <source>
        <dbReference type="PROSITE" id="PS51891"/>
    </source>
</evidence>
<dbReference type="KEGG" id="pti:PHATR_43799"/>
<dbReference type="GeneID" id="7204160"/>
<dbReference type="Gene3D" id="3.90.1590.10">
    <property type="entry name" value="glutathione-dependent formaldehyde- activating enzyme (gfa)"/>
    <property type="match status" value="1"/>
</dbReference>
<feature type="domain" description="CENP-V/GFA" evidence="5">
    <location>
        <begin position="3"/>
        <end position="112"/>
    </location>
</feature>
<reference evidence="7" key="2">
    <citation type="submission" date="2008-08" db="EMBL/GenBank/DDBJ databases">
        <authorList>
            <consortium name="Diatom Consortium"/>
            <person name="Grigoriev I."/>
            <person name="Grimwood J."/>
            <person name="Kuo A."/>
            <person name="Otillar R.P."/>
            <person name="Salamov A."/>
            <person name="Detter J.C."/>
            <person name="Lindquist E."/>
            <person name="Shapiro H."/>
            <person name="Lucas S."/>
            <person name="Glavina del Rio T."/>
            <person name="Pitluck S."/>
            <person name="Rokhsar D."/>
            <person name="Bowler C."/>
        </authorList>
    </citation>
    <scope>GENOME REANNOTATION</scope>
    <source>
        <strain evidence="7">CCAP 1055/1</strain>
    </source>
</reference>
<organism evidence="6 7">
    <name type="scientific">Phaeodactylum tricornutum (strain CCAP 1055/1)</name>
    <dbReference type="NCBI Taxonomy" id="556484"/>
    <lineage>
        <taxon>Eukaryota</taxon>
        <taxon>Sar</taxon>
        <taxon>Stramenopiles</taxon>
        <taxon>Ochrophyta</taxon>
        <taxon>Bacillariophyta</taxon>
        <taxon>Bacillariophyceae</taxon>
        <taxon>Bacillariophycidae</taxon>
        <taxon>Naviculales</taxon>
        <taxon>Phaeodactylaceae</taxon>
        <taxon>Phaeodactylum</taxon>
    </lineage>
</organism>
<dbReference type="PROSITE" id="PS51891">
    <property type="entry name" value="CENP_V_GFA"/>
    <property type="match status" value="1"/>
</dbReference>
<proteinExistence type="inferred from homology"/>
<dbReference type="InterPro" id="IPR011057">
    <property type="entry name" value="Mss4-like_sf"/>
</dbReference>
<evidence type="ECO:0000313" key="6">
    <source>
        <dbReference type="EMBL" id="ACI65459.1"/>
    </source>
</evidence>
<dbReference type="GO" id="GO:0046872">
    <property type="term" value="F:metal ion binding"/>
    <property type="evidence" value="ECO:0007669"/>
    <property type="project" value="UniProtKB-KW"/>
</dbReference>
<gene>
    <name evidence="6" type="ORF">PHATR_43799</name>
</gene>
<reference evidence="6 7" key="1">
    <citation type="journal article" date="2008" name="Nature">
        <title>The Phaeodactylum genome reveals the evolutionary history of diatom genomes.</title>
        <authorList>
            <person name="Bowler C."/>
            <person name="Allen A.E."/>
            <person name="Badger J.H."/>
            <person name="Grimwood J."/>
            <person name="Jabbari K."/>
            <person name="Kuo A."/>
            <person name="Maheswari U."/>
            <person name="Martens C."/>
            <person name="Maumus F."/>
            <person name="Otillar R.P."/>
            <person name="Rayko E."/>
            <person name="Salamov A."/>
            <person name="Vandepoele K."/>
            <person name="Beszteri B."/>
            <person name="Gruber A."/>
            <person name="Heijde M."/>
            <person name="Katinka M."/>
            <person name="Mock T."/>
            <person name="Valentin K."/>
            <person name="Verret F."/>
            <person name="Berges J.A."/>
            <person name="Brownlee C."/>
            <person name="Cadoret J.P."/>
            <person name="Chiovitti A."/>
            <person name="Choi C.J."/>
            <person name="Coesel S."/>
            <person name="De Martino A."/>
            <person name="Detter J.C."/>
            <person name="Durkin C."/>
            <person name="Falciatore A."/>
            <person name="Fournet J."/>
            <person name="Haruta M."/>
            <person name="Huysman M.J."/>
            <person name="Jenkins B.D."/>
            <person name="Jiroutova K."/>
            <person name="Jorgensen R.E."/>
            <person name="Joubert Y."/>
            <person name="Kaplan A."/>
            <person name="Kroger N."/>
            <person name="Kroth P.G."/>
            <person name="La Roche J."/>
            <person name="Lindquist E."/>
            <person name="Lommer M."/>
            <person name="Martin-Jezequel V."/>
            <person name="Lopez P.J."/>
            <person name="Lucas S."/>
            <person name="Mangogna M."/>
            <person name="McGinnis K."/>
            <person name="Medlin L.K."/>
            <person name="Montsant A."/>
            <person name="Oudot-Le Secq M.P."/>
            <person name="Napoli C."/>
            <person name="Obornik M."/>
            <person name="Parker M.S."/>
            <person name="Petit J.L."/>
            <person name="Porcel B.M."/>
            <person name="Poulsen N."/>
            <person name="Robison M."/>
            <person name="Rychlewski L."/>
            <person name="Rynearson T.A."/>
            <person name="Schmutz J."/>
            <person name="Shapiro H."/>
            <person name="Siaut M."/>
            <person name="Stanley M."/>
            <person name="Sussman M.R."/>
            <person name="Taylor A.R."/>
            <person name="Vardi A."/>
            <person name="von Dassow P."/>
            <person name="Vyverman W."/>
            <person name="Willis A."/>
            <person name="Wyrwicz L.S."/>
            <person name="Rokhsar D.S."/>
            <person name="Weissenbach J."/>
            <person name="Armbrust E.V."/>
            <person name="Green B.R."/>
            <person name="Van de Peer Y."/>
            <person name="Grigoriev I.V."/>
        </authorList>
    </citation>
    <scope>NUCLEOTIDE SEQUENCE [LARGE SCALE GENOMIC DNA]</scope>
    <source>
        <strain evidence="6 7">CCAP 1055/1</strain>
    </source>
</reference>
<dbReference type="Pfam" id="PF04828">
    <property type="entry name" value="GFA"/>
    <property type="match status" value="1"/>
</dbReference>
<sequence>MKVNGSCLCEVIRFSATLKQKHVDVCHCDMCRKWHGGMGFSVPLTEPPTLLSGKEDGQLSLYQSSEWGQRLFCKTCGSCLFYQAPDYGYYGVVPGVLDEEDQLEEMKLEIFTDQKPSYYYDFAGDTKKMTRAEFLASLESKDCGGEQTE</sequence>
<protein>
    <recommendedName>
        <fullName evidence="5">CENP-V/GFA domain-containing protein</fullName>
    </recommendedName>
</protein>
<dbReference type="OrthoDB" id="406544at2759"/>
<keyword evidence="2" id="KW-0479">Metal-binding</keyword>
<evidence type="ECO:0000256" key="1">
    <source>
        <dbReference type="ARBA" id="ARBA00005495"/>
    </source>
</evidence>
<dbReference type="GO" id="GO:0016846">
    <property type="term" value="F:carbon-sulfur lyase activity"/>
    <property type="evidence" value="ECO:0007669"/>
    <property type="project" value="InterPro"/>
</dbReference>
<dbReference type="PANTHER" id="PTHR33337">
    <property type="entry name" value="GFA DOMAIN-CONTAINING PROTEIN"/>
    <property type="match status" value="1"/>
</dbReference>
<evidence type="ECO:0000313" key="7">
    <source>
        <dbReference type="Proteomes" id="UP000000759"/>
    </source>
</evidence>
<dbReference type="InterPro" id="IPR006913">
    <property type="entry name" value="CENP-V/GFA"/>
</dbReference>
<evidence type="ECO:0000256" key="2">
    <source>
        <dbReference type="ARBA" id="ARBA00022723"/>
    </source>
</evidence>
<dbReference type="PaxDb" id="2850-Phatr43799"/>
<comment type="similarity">
    <text evidence="1">Belongs to the Gfa family.</text>
</comment>
<dbReference type="AlphaFoldDB" id="B5Y4C6"/>
<dbReference type="Proteomes" id="UP000000759">
    <property type="component" value="Chromosome 3"/>
</dbReference>
<dbReference type="EMBL" id="CP001142">
    <property type="protein sequence ID" value="ACI65459.1"/>
    <property type="molecule type" value="Genomic_DNA"/>
</dbReference>
<keyword evidence="4" id="KW-0456">Lyase</keyword>
<dbReference type="RefSeq" id="XP_002185989.1">
    <property type="nucleotide sequence ID" value="XM_002185953.1"/>
</dbReference>
<keyword evidence="3" id="KW-0862">Zinc</keyword>
<keyword evidence="7" id="KW-1185">Reference proteome</keyword>
<dbReference type="SUPFAM" id="SSF51316">
    <property type="entry name" value="Mss4-like"/>
    <property type="match status" value="1"/>
</dbReference>
<dbReference type="PANTHER" id="PTHR33337:SF40">
    <property type="entry name" value="CENP-V_GFA DOMAIN-CONTAINING PROTEIN-RELATED"/>
    <property type="match status" value="1"/>
</dbReference>
<evidence type="ECO:0000256" key="3">
    <source>
        <dbReference type="ARBA" id="ARBA00022833"/>
    </source>
</evidence>
<name>B5Y4C6_PHATC</name>